<gene>
    <name evidence="2" type="ORF">A6J77_005005</name>
</gene>
<keyword evidence="1" id="KW-0472">Membrane</keyword>
<evidence type="ECO:0000313" key="2">
    <source>
        <dbReference type="EMBL" id="PNL91608.1"/>
    </source>
</evidence>
<feature type="transmembrane region" description="Helical" evidence="1">
    <location>
        <begin position="32"/>
        <end position="52"/>
    </location>
</feature>
<dbReference type="AlphaFoldDB" id="A0A2J9PMP1"/>
<evidence type="ECO:0000256" key="1">
    <source>
        <dbReference type="SAM" id="Phobius"/>
    </source>
</evidence>
<feature type="transmembrane region" description="Helical" evidence="1">
    <location>
        <begin position="7"/>
        <end position="26"/>
    </location>
</feature>
<dbReference type="Proteomes" id="UP000192813">
    <property type="component" value="Unassembled WGS sequence"/>
</dbReference>
<evidence type="ECO:0008006" key="4">
    <source>
        <dbReference type="Google" id="ProtNLM"/>
    </source>
</evidence>
<dbReference type="EMBL" id="NBTM02000001">
    <property type="protein sequence ID" value="PNL91608.1"/>
    <property type="molecule type" value="Genomic_DNA"/>
</dbReference>
<keyword evidence="1" id="KW-1133">Transmembrane helix</keyword>
<reference evidence="3" key="1">
    <citation type="submission" date="2017-12" db="EMBL/GenBank/DDBJ databases">
        <title>FDA dAtabase for Regulatory Grade micrObial Sequences (FDA-ARGOS): Supporting development and validation of Infectious Disease Dx tests.</title>
        <authorList>
            <person name="Hoffmann M."/>
            <person name="Allard M."/>
            <person name="Evans P."/>
            <person name="Brown E."/>
            <person name="Tallon L."/>
            <person name="Sadzewicz L."/>
            <person name="Sengamalay N."/>
            <person name="Ott S."/>
            <person name="Godinez A."/>
            <person name="Nagaraj S."/>
            <person name="Vavikolanu K."/>
            <person name="Aluvathingal J."/>
            <person name="Nadendla S."/>
            <person name="Sichtig H."/>
        </authorList>
    </citation>
    <scope>NUCLEOTIDE SEQUENCE [LARGE SCALE GENOMIC DNA]</scope>
    <source>
        <strain evidence="3">FDAARGOS_249</strain>
    </source>
</reference>
<protein>
    <recommendedName>
        <fullName evidence="4">DUF4305 domain-containing protein</fullName>
    </recommendedName>
</protein>
<name>A0A2J9PMP1_9LACT</name>
<comment type="caution">
    <text evidence="2">The sequence shown here is derived from an EMBL/GenBank/DDBJ whole genome shotgun (WGS) entry which is preliminary data.</text>
</comment>
<accession>A0A2J9PMP1</accession>
<keyword evidence="1" id="KW-0812">Transmembrane</keyword>
<evidence type="ECO:0000313" key="3">
    <source>
        <dbReference type="Proteomes" id="UP000192813"/>
    </source>
</evidence>
<sequence>MLKGPVILLLLFKLVFIFLAVTFAIGSVEGSGWNWTVYLALAVAAYEIVDLLKTLNILRQFKSKS</sequence>
<proteinExistence type="predicted"/>
<dbReference type="RefSeq" id="WP_083068719.1">
    <property type="nucleotide sequence ID" value="NZ_NBTM02000001.1"/>
</dbReference>
<organism evidence="2 3">
    <name type="scientific">Aerococcus viridans</name>
    <dbReference type="NCBI Taxonomy" id="1377"/>
    <lineage>
        <taxon>Bacteria</taxon>
        <taxon>Bacillati</taxon>
        <taxon>Bacillota</taxon>
        <taxon>Bacilli</taxon>
        <taxon>Lactobacillales</taxon>
        <taxon>Aerococcaceae</taxon>
        <taxon>Aerococcus</taxon>
    </lineage>
</organism>